<dbReference type="RefSeq" id="WP_269894676.1">
    <property type="nucleotide sequence ID" value="NZ_JAPZPY010000005.1"/>
</dbReference>
<dbReference type="Gene3D" id="1.20.120.520">
    <property type="entry name" value="nmb1532 protein domain like"/>
    <property type="match status" value="1"/>
</dbReference>
<evidence type="ECO:0000256" key="1">
    <source>
        <dbReference type="SAM" id="MobiDB-lite"/>
    </source>
</evidence>
<gene>
    <name evidence="3" type="ORF">O6P37_14205</name>
</gene>
<dbReference type="Pfam" id="PF01814">
    <property type="entry name" value="Hemerythrin"/>
    <property type="match status" value="1"/>
</dbReference>
<dbReference type="PANTHER" id="PTHR35585">
    <property type="entry name" value="HHE DOMAIN PROTEIN (AFU_ORTHOLOGUE AFUA_4G00730)"/>
    <property type="match status" value="1"/>
</dbReference>
<comment type="caution">
    <text evidence="3">The sequence shown here is derived from an EMBL/GenBank/DDBJ whole genome shotgun (WGS) entry which is preliminary data.</text>
</comment>
<feature type="domain" description="Hemerythrin-like" evidence="2">
    <location>
        <begin position="24"/>
        <end position="135"/>
    </location>
</feature>
<dbReference type="InterPro" id="IPR012312">
    <property type="entry name" value="Hemerythrin-like"/>
</dbReference>
<keyword evidence="4" id="KW-1185">Reference proteome</keyword>
<feature type="compositionally biased region" description="Basic and acidic residues" evidence="1">
    <location>
        <begin position="238"/>
        <end position="250"/>
    </location>
</feature>
<feature type="region of interest" description="Disordered" evidence="1">
    <location>
        <begin position="220"/>
        <end position="250"/>
    </location>
</feature>
<evidence type="ECO:0000259" key="2">
    <source>
        <dbReference type="Pfam" id="PF01814"/>
    </source>
</evidence>
<accession>A0ABT4PTY6</accession>
<sequence length="250" mass="27953">MTHTIATQSTAELGGRASVLVRQKRDHVELDRLLHAIDGATGARRQDLLNEVARLVFPHAFAEESVLWPVIRRTLPDGEAVTLRIEQEHQQINELWTELEKTDPDDTRHRDLWRRIETLLREDVRDEEDVLLPKLQAALDRNRLTALGVAWEAVRRIAPTRPHPVVARRPPGNVAAAAPLTVLDRGRDRLDRWSRHTGGAKSQGLRAVSTGLARLAGAIEHIPPLTRGEHPSTATTRSEADPRDDGVPKS</sequence>
<dbReference type="PANTHER" id="PTHR35585:SF1">
    <property type="entry name" value="HHE DOMAIN PROTEIN (AFU_ORTHOLOGUE AFUA_4G00730)"/>
    <property type="match status" value="1"/>
</dbReference>
<dbReference type="EMBL" id="JAPZPY010000005">
    <property type="protein sequence ID" value="MCZ8380021.1"/>
    <property type="molecule type" value="Genomic_DNA"/>
</dbReference>
<evidence type="ECO:0000313" key="4">
    <source>
        <dbReference type="Proteomes" id="UP001142153"/>
    </source>
</evidence>
<dbReference type="Proteomes" id="UP001142153">
    <property type="component" value="Unassembled WGS sequence"/>
</dbReference>
<name>A0ABT4PTY6_9MYCO</name>
<evidence type="ECO:0000313" key="3">
    <source>
        <dbReference type="EMBL" id="MCZ8380021.1"/>
    </source>
</evidence>
<organism evidence="3 4">
    <name type="scientific">Mycobacterium hippophais</name>
    <dbReference type="NCBI Taxonomy" id="3016340"/>
    <lineage>
        <taxon>Bacteria</taxon>
        <taxon>Bacillati</taxon>
        <taxon>Actinomycetota</taxon>
        <taxon>Actinomycetes</taxon>
        <taxon>Mycobacteriales</taxon>
        <taxon>Mycobacteriaceae</taxon>
        <taxon>Mycobacterium</taxon>
    </lineage>
</organism>
<proteinExistence type="predicted"/>
<reference evidence="3" key="1">
    <citation type="submission" date="2022-12" db="EMBL/GenBank/DDBJ databases">
        <authorList>
            <person name="Deng Y."/>
            <person name="Zhang Y.-Q."/>
        </authorList>
    </citation>
    <scope>NUCLEOTIDE SEQUENCE</scope>
    <source>
        <strain evidence="3">CPCC 205372</strain>
    </source>
</reference>
<protein>
    <submittedName>
        <fullName evidence="3">Hemerythrin domain-containing protein</fullName>
    </submittedName>
</protein>